<organism evidence="2 3">
    <name type="scientific">Fusarium duplospermum</name>
    <dbReference type="NCBI Taxonomy" id="1325734"/>
    <lineage>
        <taxon>Eukaryota</taxon>
        <taxon>Fungi</taxon>
        <taxon>Dikarya</taxon>
        <taxon>Ascomycota</taxon>
        <taxon>Pezizomycotina</taxon>
        <taxon>Sordariomycetes</taxon>
        <taxon>Hypocreomycetidae</taxon>
        <taxon>Hypocreales</taxon>
        <taxon>Nectriaceae</taxon>
        <taxon>Fusarium</taxon>
        <taxon>Fusarium solani species complex</taxon>
    </lineage>
</organism>
<evidence type="ECO:0000313" key="2">
    <source>
        <dbReference type="EMBL" id="RSL52000.1"/>
    </source>
</evidence>
<keyword evidence="1" id="KW-0812">Transmembrane</keyword>
<dbReference type="EMBL" id="NKCI01000141">
    <property type="protein sequence ID" value="RSL52000.1"/>
    <property type="molecule type" value="Genomic_DNA"/>
</dbReference>
<feature type="transmembrane region" description="Helical" evidence="1">
    <location>
        <begin position="48"/>
        <end position="67"/>
    </location>
</feature>
<evidence type="ECO:0000313" key="3">
    <source>
        <dbReference type="Proteomes" id="UP000288168"/>
    </source>
</evidence>
<accession>A0A428PG22</accession>
<reference evidence="2 3" key="1">
    <citation type="submission" date="2017-06" db="EMBL/GenBank/DDBJ databases">
        <title>Comparative genomic analysis of Ambrosia Fusariam Clade fungi.</title>
        <authorList>
            <person name="Stajich J.E."/>
            <person name="Carrillo J."/>
            <person name="Kijimoto T."/>
            <person name="Eskalen A."/>
            <person name="O'Donnell K."/>
            <person name="Kasson M."/>
        </authorList>
    </citation>
    <scope>NUCLEOTIDE SEQUENCE [LARGE SCALE GENOMIC DNA]</scope>
    <source>
        <strain evidence="2 3">NRRL62584</strain>
    </source>
</reference>
<name>A0A428PG22_9HYPO</name>
<keyword evidence="1" id="KW-1133">Transmembrane helix</keyword>
<keyword evidence="1" id="KW-0472">Membrane</keyword>
<comment type="caution">
    <text evidence="2">The sequence shown here is derived from an EMBL/GenBank/DDBJ whole genome shotgun (WGS) entry which is preliminary data.</text>
</comment>
<evidence type="ECO:0000256" key="1">
    <source>
        <dbReference type="SAM" id="Phobius"/>
    </source>
</evidence>
<dbReference type="Proteomes" id="UP000288168">
    <property type="component" value="Unassembled WGS sequence"/>
</dbReference>
<keyword evidence="3" id="KW-1185">Reference proteome</keyword>
<gene>
    <name evidence="2" type="ORF">CEP54_011120</name>
</gene>
<dbReference type="AlphaFoldDB" id="A0A428PG22"/>
<sequence>MEVDMMSLDAPYSIHILSLGEACPPASEPDARGDKAQRRHGARKVRHLRVWGLFAVGLLLLLLLLCFW</sequence>
<protein>
    <submittedName>
        <fullName evidence="2">Uncharacterized protein</fullName>
    </submittedName>
</protein>
<proteinExistence type="predicted"/>